<dbReference type="Pfam" id="PF00496">
    <property type="entry name" value="SBP_bac_5"/>
    <property type="match status" value="1"/>
</dbReference>
<organism evidence="6 7">
    <name type="scientific">Candidatus Fimenecus excrementigallinarum</name>
    <dbReference type="NCBI Taxonomy" id="2840816"/>
    <lineage>
        <taxon>Bacteria</taxon>
        <taxon>Bacillati</taxon>
        <taxon>Bacillota</taxon>
        <taxon>Clostridia</taxon>
        <taxon>Candidatus Fimenecus</taxon>
    </lineage>
</organism>
<dbReference type="GO" id="GO:0015833">
    <property type="term" value="P:peptide transport"/>
    <property type="evidence" value="ECO:0007669"/>
    <property type="project" value="TreeGrafter"/>
</dbReference>
<proteinExistence type="inferred from homology"/>
<evidence type="ECO:0000256" key="3">
    <source>
        <dbReference type="ARBA" id="ARBA00022729"/>
    </source>
</evidence>
<dbReference type="SUPFAM" id="SSF53850">
    <property type="entry name" value="Periplasmic binding protein-like II"/>
    <property type="match status" value="1"/>
</dbReference>
<evidence type="ECO:0000313" key="7">
    <source>
        <dbReference type="Proteomes" id="UP000824071"/>
    </source>
</evidence>
<reference evidence="6" key="1">
    <citation type="submission" date="2020-10" db="EMBL/GenBank/DDBJ databases">
        <authorList>
            <person name="Gilroy R."/>
        </authorList>
    </citation>
    <scope>NUCLEOTIDE SEQUENCE</scope>
    <source>
        <strain evidence="6">ChiGjej1B1-19959</strain>
    </source>
</reference>
<feature type="chain" id="PRO_5039439098" description="Solute-binding protein family 5 domain-containing protein" evidence="4">
    <location>
        <begin position="27"/>
        <end position="502"/>
    </location>
</feature>
<accession>A0A9D1LDV1</accession>
<name>A0A9D1LDV1_9FIRM</name>
<evidence type="ECO:0000256" key="4">
    <source>
        <dbReference type="SAM" id="SignalP"/>
    </source>
</evidence>
<dbReference type="InterPro" id="IPR039424">
    <property type="entry name" value="SBP_5"/>
</dbReference>
<evidence type="ECO:0000256" key="1">
    <source>
        <dbReference type="ARBA" id="ARBA00005695"/>
    </source>
</evidence>
<dbReference type="EMBL" id="DVMW01000002">
    <property type="protein sequence ID" value="HIU35052.1"/>
    <property type="molecule type" value="Genomic_DNA"/>
</dbReference>
<dbReference type="Gene3D" id="3.40.190.10">
    <property type="entry name" value="Periplasmic binding protein-like II"/>
    <property type="match status" value="1"/>
</dbReference>
<comment type="caution">
    <text evidence="6">The sequence shown here is derived from an EMBL/GenBank/DDBJ whole genome shotgun (WGS) entry which is preliminary data.</text>
</comment>
<dbReference type="GO" id="GO:1904680">
    <property type="term" value="F:peptide transmembrane transporter activity"/>
    <property type="evidence" value="ECO:0007669"/>
    <property type="project" value="TreeGrafter"/>
</dbReference>
<evidence type="ECO:0000259" key="5">
    <source>
        <dbReference type="Pfam" id="PF00496"/>
    </source>
</evidence>
<dbReference type="PANTHER" id="PTHR30290:SF9">
    <property type="entry name" value="OLIGOPEPTIDE-BINDING PROTEIN APPA"/>
    <property type="match status" value="1"/>
</dbReference>
<evidence type="ECO:0000313" key="6">
    <source>
        <dbReference type="EMBL" id="HIU35052.1"/>
    </source>
</evidence>
<dbReference type="AlphaFoldDB" id="A0A9D1LDV1"/>
<feature type="signal peptide" evidence="4">
    <location>
        <begin position="1"/>
        <end position="26"/>
    </location>
</feature>
<dbReference type="PANTHER" id="PTHR30290">
    <property type="entry name" value="PERIPLASMIC BINDING COMPONENT OF ABC TRANSPORTER"/>
    <property type="match status" value="1"/>
</dbReference>
<dbReference type="Gene3D" id="3.10.105.10">
    <property type="entry name" value="Dipeptide-binding Protein, Domain 3"/>
    <property type="match status" value="1"/>
</dbReference>
<protein>
    <recommendedName>
        <fullName evidence="5">Solute-binding protein family 5 domain-containing protein</fullName>
    </recommendedName>
</protein>
<dbReference type="Proteomes" id="UP000824071">
    <property type="component" value="Unassembled WGS sequence"/>
</dbReference>
<comment type="similarity">
    <text evidence="1">Belongs to the bacterial solute-binding protein 5 family.</text>
</comment>
<keyword evidence="2" id="KW-0813">Transport</keyword>
<keyword evidence="3 4" id="KW-0732">Signal</keyword>
<reference evidence="6" key="2">
    <citation type="journal article" date="2021" name="PeerJ">
        <title>Extensive microbial diversity within the chicken gut microbiome revealed by metagenomics and culture.</title>
        <authorList>
            <person name="Gilroy R."/>
            <person name="Ravi A."/>
            <person name="Getino M."/>
            <person name="Pursley I."/>
            <person name="Horton D.L."/>
            <person name="Alikhan N.F."/>
            <person name="Baker D."/>
            <person name="Gharbi K."/>
            <person name="Hall N."/>
            <person name="Watson M."/>
            <person name="Adriaenssens E.M."/>
            <person name="Foster-Nyarko E."/>
            <person name="Jarju S."/>
            <person name="Secka A."/>
            <person name="Antonio M."/>
            <person name="Oren A."/>
            <person name="Chaudhuri R.R."/>
            <person name="La Ragione R."/>
            <person name="Hildebrand F."/>
            <person name="Pallen M.J."/>
        </authorList>
    </citation>
    <scope>NUCLEOTIDE SEQUENCE</scope>
    <source>
        <strain evidence="6">ChiGjej1B1-19959</strain>
    </source>
</reference>
<dbReference type="InterPro" id="IPR000914">
    <property type="entry name" value="SBP_5_dom"/>
</dbReference>
<evidence type="ECO:0000256" key="2">
    <source>
        <dbReference type="ARBA" id="ARBA00022448"/>
    </source>
</evidence>
<sequence length="502" mass="52083">MLKKRSRVLCGLAALLLLCTACTGTGEETPGAQESPGAQTEAAALTLTLPYYPNDALNPYFAASAYNRGLSDLFCEPLFRVQADYSAKPVLAASAENRGTSLFVTLGSGRFPDGSAVTAADVVYSFTCAKASGWYASRLANLSAASAESGGVTFTLASPDRYAQNLLTFPIVKSGTADAADSIPAGTGPYVLAADGTLTANPARDGAAAAVTLQAVQDEAHLTNALEIGNISYLFDDFADGTYTRPAGQATFVTMNSLVYLGINGTGVLQSAGVRTALYYAIDADSLAASAYRGCAESAALPFHPAFCRANGLASGHKADTALAADILSRLGFNRFDANGVRTNGTASLALTLLVNSENNFRTAAAYAIAAALNEAGFFVTVESVPQDEYLSRIAAGDFTLYLGEVKLGENLSLSPFFTASGAASRGIDQTLPVVAAYAAFCAGETDAAAFSEAFLDDMPFVPLCYRAGLAAYSARIQPDFSTAAYSLYGDITLWRAAEAAK</sequence>
<feature type="domain" description="Solute-binding protein family 5" evidence="5">
    <location>
        <begin position="110"/>
        <end position="405"/>
    </location>
</feature>
<gene>
    <name evidence="6" type="ORF">IAC53_00345</name>
</gene>